<dbReference type="AlphaFoldDB" id="A0A9P1H602"/>
<name>A0A9P1H602_9PEZI</name>
<evidence type="ECO:0000313" key="2">
    <source>
        <dbReference type="Proteomes" id="UP000838763"/>
    </source>
</evidence>
<dbReference type="OrthoDB" id="2906425at2759"/>
<keyword evidence="2" id="KW-1185">Reference proteome</keyword>
<dbReference type="Proteomes" id="UP000838763">
    <property type="component" value="Unassembled WGS sequence"/>
</dbReference>
<reference evidence="1" key="1">
    <citation type="submission" date="2022-11" db="EMBL/GenBank/DDBJ databases">
        <authorList>
            <person name="Scott C."/>
            <person name="Bruce N."/>
        </authorList>
    </citation>
    <scope>NUCLEOTIDE SEQUENCE</scope>
</reference>
<comment type="caution">
    <text evidence="1">The sequence shown here is derived from an EMBL/GenBank/DDBJ whole genome shotgun (WGS) entry which is preliminary data.</text>
</comment>
<proteinExistence type="predicted"/>
<evidence type="ECO:0000313" key="1">
    <source>
        <dbReference type="EMBL" id="CAI4216600.1"/>
    </source>
</evidence>
<sequence length="163" mass="18985">MPILGPRCAIWGLTSTIVVKITVEPYNIDDALNLEYINMTLPDFPAPRLLGCLESGIFTYTFLSRIEGTSLGRIWPFMLYQQKWVIRHQLEVLFGWLRSYSQQRIRHFQLIGSFGRCAHRDHTKWNVRTGIDVSQTEWQDYLFRMVPDGKPEGYAITSRTGTR</sequence>
<dbReference type="EMBL" id="CALLCH030000015">
    <property type="protein sequence ID" value="CAI4216600.1"/>
    <property type="molecule type" value="Genomic_DNA"/>
</dbReference>
<accession>A0A9P1H602</accession>
<organism evidence="1 2">
    <name type="scientific">Parascedosporium putredinis</name>
    <dbReference type="NCBI Taxonomy" id="1442378"/>
    <lineage>
        <taxon>Eukaryota</taxon>
        <taxon>Fungi</taxon>
        <taxon>Dikarya</taxon>
        <taxon>Ascomycota</taxon>
        <taxon>Pezizomycotina</taxon>
        <taxon>Sordariomycetes</taxon>
        <taxon>Hypocreomycetidae</taxon>
        <taxon>Microascales</taxon>
        <taxon>Microascaceae</taxon>
        <taxon>Parascedosporium</taxon>
    </lineage>
</organism>
<gene>
    <name evidence="1" type="ORF">PPNO1_LOCUS6252</name>
</gene>
<protein>
    <submittedName>
        <fullName evidence="1">Uncharacterized protein</fullName>
    </submittedName>
</protein>